<name>A0A3D9HF86_9BACL</name>
<dbReference type="GO" id="GO:0016747">
    <property type="term" value="F:acyltransferase activity, transferring groups other than amino-acyl groups"/>
    <property type="evidence" value="ECO:0007669"/>
    <property type="project" value="InterPro"/>
</dbReference>
<feature type="domain" description="N-acetyltransferase" evidence="1">
    <location>
        <begin position="75"/>
        <end position="142"/>
    </location>
</feature>
<dbReference type="RefSeq" id="WP_245988064.1">
    <property type="nucleotide sequence ID" value="NZ_QRDY01000065.1"/>
</dbReference>
<protein>
    <submittedName>
        <fullName evidence="2">Putative acetyltransferase</fullName>
    </submittedName>
</protein>
<gene>
    <name evidence="2" type="ORF">DFP95_1651</name>
</gene>
<reference evidence="2 3" key="1">
    <citation type="submission" date="2018-07" db="EMBL/GenBank/DDBJ databases">
        <title>Genomic Encyclopedia of Type Strains, Phase III (KMG-III): the genomes of soil and plant-associated and newly described type strains.</title>
        <authorList>
            <person name="Whitman W."/>
        </authorList>
    </citation>
    <scope>NUCLEOTIDE SEQUENCE [LARGE SCALE GENOMIC DNA]</scope>
    <source>
        <strain evidence="2 3">CECT 8236</strain>
    </source>
</reference>
<keyword evidence="2" id="KW-0808">Transferase</keyword>
<dbReference type="InterPro" id="IPR016181">
    <property type="entry name" value="Acyl_CoA_acyltransferase"/>
</dbReference>
<dbReference type="AlphaFoldDB" id="A0A3D9HF86"/>
<dbReference type="SUPFAM" id="SSF55729">
    <property type="entry name" value="Acyl-CoA N-acyltransferases (Nat)"/>
    <property type="match status" value="1"/>
</dbReference>
<dbReference type="PANTHER" id="PTHR39173:SF1">
    <property type="entry name" value="ACETYLTRANSFERASE"/>
    <property type="match status" value="1"/>
</dbReference>
<evidence type="ECO:0000259" key="1">
    <source>
        <dbReference type="Pfam" id="PF00583"/>
    </source>
</evidence>
<evidence type="ECO:0000313" key="3">
    <source>
        <dbReference type="Proteomes" id="UP000256869"/>
    </source>
</evidence>
<dbReference type="Pfam" id="PF00583">
    <property type="entry name" value="Acetyltransf_1"/>
    <property type="match status" value="1"/>
</dbReference>
<dbReference type="Proteomes" id="UP000256869">
    <property type="component" value="Unassembled WGS sequence"/>
</dbReference>
<dbReference type="EMBL" id="QRDY01000065">
    <property type="protein sequence ID" value="RED48162.1"/>
    <property type="molecule type" value="Genomic_DNA"/>
</dbReference>
<evidence type="ECO:0000313" key="2">
    <source>
        <dbReference type="EMBL" id="RED48162.1"/>
    </source>
</evidence>
<sequence>MKLPEFDYLRGMLLKIYLKKLETKESSDIYQMIQEIGEGQNGFINSLYSIDIQMFEEKLKRNYEMSHGINLTEGIVPQTIYWFYHEDRPVGYGKLRHYLNENLLEQGGHIGYIIRPTERRKGYGKLALNELVKEAMKNEINEILPI</sequence>
<dbReference type="PANTHER" id="PTHR39173">
    <property type="entry name" value="ACETYLTRANSFERASE"/>
    <property type="match status" value="1"/>
</dbReference>
<dbReference type="Gene3D" id="3.40.630.30">
    <property type="match status" value="1"/>
</dbReference>
<dbReference type="InterPro" id="IPR000182">
    <property type="entry name" value="GNAT_dom"/>
</dbReference>
<dbReference type="CDD" id="cd04301">
    <property type="entry name" value="NAT_SF"/>
    <property type="match status" value="1"/>
</dbReference>
<proteinExistence type="predicted"/>
<organism evidence="2 3">
    <name type="scientific">Cohnella lupini</name>
    <dbReference type="NCBI Taxonomy" id="1294267"/>
    <lineage>
        <taxon>Bacteria</taxon>
        <taxon>Bacillati</taxon>
        <taxon>Bacillota</taxon>
        <taxon>Bacilli</taxon>
        <taxon>Bacillales</taxon>
        <taxon>Paenibacillaceae</taxon>
        <taxon>Cohnella</taxon>
    </lineage>
</organism>
<keyword evidence="3" id="KW-1185">Reference proteome</keyword>
<accession>A0A3D9HF86</accession>
<comment type="caution">
    <text evidence="2">The sequence shown here is derived from an EMBL/GenBank/DDBJ whole genome shotgun (WGS) entry which is preliminary data.</text>
</comment>